<evidence type="ECO:0000313" key="1">
    <source>
        <dbReference type="EMBL" id="QMV41885.1"/>
    </source>
</evidence>
<gene>
    <name evidence="1" type="ORF">FPL14_12340</name>
</gene>
<dbReference type="EMBL" id="CP041969">
    <property type="protein sequence ID" value="QMV41885.1"/>
    <property type="molecule type" value="Genomic_DNA"/>
</dbReference>
<organism evidence="1 2">
    <name type="scientific">Cohnella cholangitidis</name>
    <dbReference type="NCBI Taxonomy" id="2598458"/>
    <lineage>
        <taxon>Bacteria</taxon>
        <taxon>Bacillati</taxon>
        <taxon>Bacillota</taxon>
        <taxon>Bacilli</taxon>
        <taxon>Bacillales</taxon>
        <taxon>Paenibacillaceae</taxon>
        <taxon>Cohnella</taxon>
    </lineage>
</organism>
<dbReference type="PANTHER" id="PTHR42110">
    <property type="entry name" value="L-ASPARAGINASE, PUTATIVE (AFU_ORTHOLOGUE AFUA_3G11890)-RELATED"/>
    <property type="match status" value="1"/>
</dbReference>
<reference evidence="1 2" key="1">
    <citation type="submission" date="2019-07" db="EMBL/GenBank/DDBJ databases">
        <authorList>
            <person name="Kim J.K."/>
            <person name="Cheong H.-M."/>
            <person name="Choi Y."/>
            <person name="Hwang K.J."/>
            <person name="Lee S."/>
            <person name="Choi C."/>
        </authorList>
    </citation>
    <scope>NUCLEOTIDE SEQUENCE [LARGE SCALE GENOMIC DNA]</scope>
    <source>
        <strain evidence="1 2">KS 22</strain>
    </source>
</reference>
<evidence type="ECO:0000313" key="2">
    <source>
        <dbReference type="Proteomes" id="UP000515679"/>
    </source>
</evidence>
<accession>A0A7G5BY51</accession>
<sequence length="351" mass="38802">MTRGGTMRGNESTGGAEPLVLEYRGGYLENVHYGHVCGVDETGGIAYRSGDPEWVTFMRSAAKPIQAIPFFLEGFDDRFGFTPEEQAIMMASHRALPYHVEALEGMLSKLGLDERSLVCKPTYPLDADARDALVAEHKPQRRIYHNCSGKHLGVLSYCIGMGYSLEDYYSADHPAQKRIAAIAAELSECPVEDIRIGTDGCGFPVFGMPLRNMAIAFLKLACPDLIPDERLRQAVVKITSLMNAYPKMISADYLICPNLLMDDNIVAKGGAKGIYCFALKKERLAFALKVTDGSEDEWPIAVASILEQIGYGNQQTIDRMYRIGSPNIRNDNGLVIGENRSIFTLRQEKMG</sequence>
<dbReference type="KEGG" id="cchl:FPL14_12340"/>
<protein>
    <submittedName>
        <fullName evidence="1">Asparaginase</fullName>
    </submittedName>
</protein>
<keyword evidence="2" id="KW-1185">Reference proteome</keyword>
<dbReference type="AlphaFoldDB" id="A0A7G5BY51"/>
<name>A0A7G5BY51_9BACL</name>
<dbReference type="Proteomes" id="UP000515679">
    <property type="component" value="Chromosome"/>
</dbReference>
<dbReference type="Pfam" id="PF06089">
    <property type="entry name" value="Asparaginase_II"/>
    <property type="match status" value="1"/>
</dbReference>
<dbReference type="InterPro" id="IPR010349">
    <property type="entry name" value="Asparaginase_II"/>
</dbReference>
<dbReference type="PANTHER" id="PTHR42110:SF1">
    <property type="entry name" value="L-ASPARAGINASE, PUTATIVE (AFU_ORTHOLOGUE AFUA_3G11890)-RELATED"/>
    <property type="match status" value="1"/>
</dbReference>
<proteinExistence type="predicted"/>